<reference evidence="6 7" key="1">
    <citation type="submission" date="2019-06" db="EMBL/GenBank/DDBJ databases">
        <authorList>
            <person name="Meng X."/>
        </authorList>
    </citation>
    <scope>NUCLEOTIDE SEQUENCE [LARGE SCALE GENOMIC DNA]</scope>
    <source>
        <strain evidence="6 7">M625</strain>
    </source>
</reference>
<dbReference type="PROSITE" id="PS01124">
    <property type="entry name" value="HTH_ARAC_FAMILY_2"/>
    <property type="match status" value="1"/>
</dbReference>
<dbReference type="Pfam" id="PF12833">
    <property type="entry name" value="HTH_18"/>
    <property type="match status" value="1"/>
</dbReference>
<feature type="transmembrane region" description="Helical" evidence="4">
    <location>
        <begin position="39"/>
        <end position="59"/>
    </location>
</feature>
<dbReference type="GO" id="GO:0003700">
    <property type="term" value="F:DNA-binding transcription factor activity"/>
    <property type="evidence" value="ECO:0007669"/>
    <property type="project" value="InterPro"/>
</dbReference>
<organism evidence="6 7">
    <name type="scientific">Aquimarina algicola</name>
    <dbReference type="NCBI Taxonomy" id="2589995"/>
    <lineage>
        <taxon>Bacteria</taxon>
        <taxon>Pseudomonadati</taxon>
        <taxon>Bacteroidota</taxon>
        <taxon>Flavobacteriia</taxon>
        <taxon>Flavobacteriales</taxon>
        <taxon>Flavobacteriaceae</taxon>
        <taxon>Aquimarina</taxon>
    </lineage>
</organism>
<feature type="domain" description="HTH araC/xylS-type" evidence="5">
    <location>
        <begin position="230"/>
        <end position="336"/>
    </location>
</feature>
<evidence type="ECO:0000313" key="6">
    <source>
        <dbReference type="EMBL" id="TPN86840.1"/>
    </source>
</evidence>
<gene>
    <name evidence="6" type="ORF">FHK87_04355</name>
</gene>
<feature type="transmembrane region" description="Helical" evidence="4">
    <location>
        <begin position="65"/>
        <end position="88"/>
    </location>
</feature>
<evidence type="ECO:0000313" key="7">
    <source>
        <dbReference type="Proteomes" id="UP000315540"/>
    </source>
</evidence>
<evidence type="ECO:0000259" key="5">
    <source>
        <dbReference type="PROSITE" id="PS01124"/>
    </source>
</evidence>
<dbReference type="Gene3D" id="1.10.10.60">
    <property type="entry name" value="Homeodomain-like"/>
    <property type="match status" value="2"/>
</dbReference>
<dbReference type="AlphaFoldDB" id="A0A504JJX9"/>
<dbReference type="InterPro" id="IPR018062">
    <property type="entry name" value="HTH_AraC-typ_CS"/>
</dbReference>
<dbReference type="EMBL" id="VFWZ01000002">
    <property type="protein sequence ID" value="TPN86840.1"/>
    <property type="molecule type" value="Genomic_DNA"/>
</dbReference>
<dbReference type="OrthoDB" id="6283866at2"/>
<keyword evidence="7" id="KW-1185">Reference proteome</keyword>
<feature type="transmembrane region" description="Helical" evidence="4">
    <location>
        <begin position="6"/>
        <end position="27"/>
    </location>
</feature>
<dbReference type="RefSeq" id="WP_140590361.1">
    <property type="nucleotide sequence ID" value="NZ_VFWZ01000002.1"/>
</dbReference>
<dbReference type="SMART" id="SM00342">
    <property type="entry name" value="HTH_ARAC"/>
    <property type="match status" value="1"/>
</dbReference>
<feature type="transmembrane region" description="Helical" evidence="4">
    <location>
        <begin position="130"/>
        <end position="150"/>
    </location>
</feature>
<dbReference type="GO" id="GO:0043565">
    <property type="term" value="F:sequence-specific DNA binding"/>
    <property type="evidence" value="ECO:0007669"/>
    <property type="project" value="InterPro"/>
</dbReference>
<comment type="caution">
    <text evidence="6">The sequence shown here is derived from an EMBL/GenBank/DDBJ whole genome shotgun (WGS) entry which is preliminary data.</text>
</comment>
<dbReference type="InterPro" id="IPR009057">
    <property type="entry name" value="Homeodomain-like_sf"/>
</dbReference>
<evidence type="ECO:0000256" key="4">
    <source>
        <dbReference type="SAM" id="Phobius"/>
    </source>
</evidence>
<keyword evidence="4" id="KW-0472">Membrane</keyword>
<evidence type="ECO:0000256" key="2">
    <source>
        <dbReference type="ARBA" id="ARBA00023125"/>
    </source>
</evidence>
<dbReference type="SUPFAM" id="SSF46689">
    <property type="entry name" value="Homeodomain-like"/>
    <property type="match status" value="1"/>
</dbReference>
<sequence length="337" mass="39279">MNYLPQILFSLGAIGFINSLIVSLYFLISKSYNKQSNRLFGLFLFVLSFRVLKSIFYAFSTADSIWYINTGPSFFFLIGPLLFSYLISVSKPKSFWAKNWKYHIVFWCLLVIALMIFVPFKENVQLNKEIILPIINVQLLIYIILSGLMVLYPKKNLIQYKWFITFISVNLIIWASFALIDFDYFISGSIIFSVFFYTLFLFFLFNKKIMDKIFIKNKIKKTVSQSIEFNKIRKQLDGLMQTEKLYTNTSLKIVDVAEKLELSVHELSKLLNDNLGRSFNDFINEHRIEEAKHLIVTENKFTIEAIGQKSGFNSKSAFYKAFKNHTGTTPAKYKASL</sequence>
<evidence type="ECO:0000256" key="1">
    <source>
        <dbReference type="ARBA" id="ARBA00023015"/>
    </source>
</evidence>
<keyword evidence="3" id="KW-0804">Transcription</keyword>
<feature type="transmembrane region" description="Helical" evidence="4">
    <location>
        <begin position="100"/>
        <end position="118"/>
    </location>
</feature>
<protein>
    <submittedName>
        <fullName evidence="6">AraC family transcriptional regulator</fullName>
    </submittedName>
</protein>
<dbReference type="InterPro" id="IPR018060">
    <property type="entry name" value="HTH_AraC"/>
</dbReference>
<keyword evidence="4" id="KW-0812">Transmembrane</keyword>
<keyword evidence="4" id="KW-1133">Transmembrane helix</keyword>
<keyword evidence="2" id="KW-0238">DNA-binding</keyword>
<feature type="transmembrane region" description="Helical" evidence="4">
    <location>
        <begin position="162"/>
        <end position="180"/>
    </location>
</feature>
<dbReference type="PANTHER" id="PTHR43280">
    <property type="entry name" value="ARAC-FAMILY TRANSCRIPTIONAL REGULATOR"/>
    <property type="match status" value="1"/>
</dbReference>
<dbReference type="PROSITE" id="PS00041">
    <property type="entry name" value="HTH_ARAC_FAMILY_1"/>
    <property type="match status" value="1"/>
</dbReference>
<evidence type="ECO:0000256" key="3">
    <source>
        <dbReference type="ARBA" id="ARBA00023163"/>
    </source>
</evidence>
<feature type="transmembrane region" description="Helical" evidence="4">
    <location>
        <begin position="186"/>
        <end position="205"/>
    </location>
</feature>
<name>A0A504JJX9_9FLAO</name>
<proteinExistence type="predicted"/>
<dbReference type="Proteomes" id="UP000315540">
    <property type="component" value="Unassembled WGS sequence"/>
</dbReference>
<accession>A0A504JJX9</accession>
<keyword evidence="1" id="KW-0805">Transcription regulation</keyword>
<dbReference type="PANTHER" id="PTHR43280:SF29">
    <property type="entry name" value="ARAC-FAMILY TRANSCRIPTIONAL REGULATOR"/>
    <property type="match status" value="1"/>
</dbReference>